<sequence length="151" mass="18014">MLRGFASKCLDPISPRGTASPSRVIWRDTVSSSRRFYERRRRSGDGRKRDWWEERSAANQDEYFRKVTARQLKEIRERGVKRKAERDQEIESERQEKTRRIQENPEQDVRVVDESTTKLQENRSRCESKTIVDRSCNPQRSSRRQDLPQAS</sequence>
<evidence type="ECO:0000313" key="3">
    <source>
        <dbReference type="Proteomes" id="UP001642520"/>
    </source>
</evidence>
<name>A0ABP1NE84_XYLVO</name>
<comment type="caution">
    <text evidence="2">The sequence shown here is derived from an EMBL/GenBank/DDBJ whole genome shotgun (WGS) entry which is preliminary data.</text>
</comment>
<gene>
    <name evidence="2" type="ORF">XYLVIOL_LOCUS3230</name>
</gene>
<proteinExistence type="predicted"/>
<organism evidence="2 3">
    <name type="scientific">Xylocopa violacea</name>
    <name type="common">Violet carpenter bee</name>
    <name type="synonym">Apis violacea</name>
    <dbReference type="NCBI Taxonomy" id="135666"/>
    <lineage>
        <taxon>Eukaryota</taxon>
        <taxon>Metazoa</taxon>
        <taxon>Ecdysozoa</taxon>
        <taxon>Arthropoda</taxon>
        <taxon>Hexapoda</taxon>
        <taxon>Insecta</taxon>
        <taxon>Pterygota</taxon>
        <taxon>Neoptera</taxon>
        <taxon>Endopterygota</taxon>
        <taxon>Hymenoptera</taxon>
        <taxon>Apocrita</taxon>
        <taxon>Aculeata</taxon>
        <taxon>Apoidea</taxon>
        <taxon>Anthophila</taxon>
        <taxon>Apidae</taxon>
        <taxon>Xylocopa</taxon>
        <taxon>Xylocopa</taxon>
    </lineage>
</organism>
<accession>A0ABP1NE84</accession>
<keyword evidence="3" id="KW-1185">Reference proteome</keyword>
<evidence type="ECO:0000256" key="1">
    <source>
        <dbReference type="SAM" id="MobiDB-lite"/>
    </source>
</evidence>
<feature type="region of interest" description="Disordered" evidence="1">
    <location>
        <begin position="77"/>
        <end position="151"/>
    </location>
</feature>
<reference evidence="2 3" key="1">
    <citation type="submission" date="2024-08" db="EMBL/GenBank/DDBJ databases">
        <authorList>
            <person name="Will J Nash"/>
            <person name="Angela Man"/>
            <person name="Seanna McTaggart"/>
            <person name="Kendall Baker"/>
            <person name="Tom Barker"/>
            <person name="Leah Catchpole"/>
            <person name="Alex Durrant"/>
            <person name="Karim Gharbi"/>
            <person name="Naomi Irish"/>
            <person name="Gemy Kaithakottil"/>
            <person name="Debby Ku"/>
            <person name="Aaliyah Providence"/>
            <person name="Felix Shaw"/>
            <person name="David Swarbreck"/>
            <person name="Chris Watkins"/>
            <person name="Ann M. McCartney"/>
            <person name="Giulio Formenti"/>
            <person name="Alice Mouton"/>
            <person name="Noel Vella"/>
            <person name="Bjorn M von Reumont"/>
            <person name="Adriana Vella"/>
            <person name="Wilfried Haerty"/>
        </authorList>
    </citation>
    <scope>NUCLEOTIDE SEQUENCE [LARGE SCALE GENOMIC DNA]</scope>
</reference>
<evidence type="ECO:0000313" key="2">
    <source>
        <dbReference type="EMBL" id="CAL7938348.1"/>
    </source>
</evidence>
<dbReference type="Proteomes" id="UP001642520">
    <property type="component" value="Unassembled WGS sequence"/>
</dbReference>
<dbReference type="EMBL" id="CAXAJV020001288">
    <property type="protein sequence ID" value="CAL7938348.1"/>
    <property type="molecule type" value="Genomic_DNA"/>
</dbReference>
<feature type="region of interest" description="Disordered" evidence="1">
    <location>
        <begin position="1"/>
        <end position="22"/>
    </location>
</feature>
<protein>
    <submittedName>
        <fullName evidence="2">Uncharacterized protein</fullName>
    </submittedName>
</protein>
<feature type="compositionally biased region" description="Basic and acidic residues" evidence="1">
    <location>
        <begin position="77"/>
        <end position="132"/>
    </location>
</feature>